<dbReference type="InterPro" id="IPR051704">
    <property type="entry name" value="FAD_aromatic-hydroxylase"/>
</dbReference>
<sequence>MDRLCRFHRPGRKRNIMKAIISGAGIAGLSTAIALGRAGWTVTLLEKAPSLRAGGYMLDFFGPGYEAAEDLGVIAALKAHARGVDKVDFVNGTGRIGSQMDYEQIGAAAGGKLFPILRGDIEQVLHDALPDSAVVRYASEIASFDNSDRGVAVTLADGGSLEADLLVGADGIHSAVRHMAFGPEERFLRYLGFHTAAYFFDSAAVAKMLAGDFKMMAIRDRMVGLYEVDPGRIMAFFVIRDDSRERPQDPLPRLKAAFGDLGWVLPETLAGAPGPEDIYYDVVAQVEMAHWQSQRTVLVGDAAYAVSLMAGQGASLALAGGRALGQVLDGAVDIAAALARFEQDLRPLVLEKQRAGRRMAKWFVPATPFHAAIRDTSVNIMTWPPLSGLLNRFFSFSSKGFSLSSH</sequence>
<organism evidence="2 3">
    <name type="scientific">Devosia ginsengisoli</name>
    <dbReference type="NCBI Taxonomy" id="400770"/>
    <lineage>
        <taxon>Bacteria</taxon>
        <taxon>Pseudomonadati</taxon>
        <taxon>Pseudomonadota</taxon>
        <taxon>Alphaproteobacteria</taxon>
        <taxon>Hyphomicrobiales</taxon>
        <taxon>Devosiaceae</taxon>
        <taxon>Devosia</taxon>
    </lineage>
</organism>
<evidence type="ECO:0000313" key="3">
    <source>
        <dbReference type="Proteomes" id="UP000315364"/>
    </source>
</evidence>
<dbReference type="PRINTS" id="PR00420">
    <property type="entry name" value="RNGMNOXGNASE"/>
</dbReference>
<dbReference type="InterPro" id="IPR036188">
    <property type="entry name" value="FAD/NAD-bd_sf"/>
</dbReference>
<dbReference type="Pfam" id="PF01494">
    <property type="entry name" value="FAD_binding_3"/>
    <property type="match status" value="1"/>
</dbReference>
<dbReference type="AlphaFoldDB" id="A0A5B8LU95"/>
<dbReference type="GO" id="GO:0071949">
    <property type="term" value="F:FAD binding"/>
    <property type="evidence" value="ECO:0007669"/>
    <property type="project" value="InterPro"/>
</dbReference>
<protein>
    <submittedName>
        <fullName evidence="2">FAD-dependent oxidoreductase</fullName>
    </submittedName>
</protein>
<evidence type="ECO:0000259" key="1">
    <source>
        <dbReference type="Pfam" id="PF01494"/>
    </source>
</evidence>
<dbReference type="EMBL" id="CP042304">
    <property type="protein sequence ID" value="QDZ11606.1"/>
    <property type="molecule type" value="Genomic_DNA"/>
</dbReference>
<name>A0A5B8LU95_9HYPH</name>
<reference evidence="2 3" key="1">
    <citation type="submission" date="2019-07" db="EMBL/GenBank/DDBJ databases">
        <title>Full genome sequence of Devosia sp. Gsoil 520.</title>
        <authorList>
            <person name="Im W.-T."/>
        </authorList>
    </citation>
    <scope>NUCLEOTIDE SEQUENCE [LARGE SCALE GENOMIC DNA]</scope>
    <source>
        <strain evidence="2 3">Gsoil 520</strain>
    </source>
</reference>
<keyword evidence="3" id="KW-1185">Reference proteome</keyword>
<dbReference type="PANTHER" id="PTHR46865">
    <property type="entry name" value="OXIDOREDUCTASE-RELATED"/>
    <property type="match status" value="1"/>
</dbReference>
<dbReference type="Gene3D" id="3.50.50.60">
    <property type="entry name" value="FAD/NAD(P)-binding domain"/>
    <property type="match status" value="1"/>
</dbReference>
<dbReference type="SUPFAM" id="SSF51905">
    <property type="entry name" value="FAD/NAD(P)-binding domain"/>
    <property type="match status" value="1"/>
</dbReference>
<feature type="domain" description="FAD-binding" evidence="1">
    <location>
        <begin position="19"/>
        <end position="328"/>
    </location>
</feature>
<gene>
    <name evidence="2" type="ORF">FPZ08_13065</name>
</gene>
<proteinExistence type="predicted"/>
<dbReference type="OrthoDB" id="4230779at2"/>
<accession>A0A5B8LU95</accession>
<dbReference type="InterPro" id="IPR002938">
    <property type="entry name" value="FAD-bd"/>
</dbReference>
<evidence type="ECO:0000313" key="2">
    <source>
        <dbReference type="EMBL" id="QDZ11606.1"/>
    </source>
</evidence>
<dbReference type="Gene3D" id="3.30.9.10">
    <property type="entry name" value="D-Amino Acid Oxidase, subunit A, domain 2"/>
    <property type="match status" value="1"/>
</dbReference>
<dbReference type="KEGG" id="dea:FPZ08_13065"/>
<dbReference type="PANTHER" id="PTHR46865:SF8">
    <property type="entry name" value="POSSIBLE OXIDOREDUCTASE"/>
    <property type="match status" value="1"/>
</dbReference>
<dbReference type="Proteomes" id="UP000315364">
    <property type="component" value="Chromosome"/>
</dbReference>